<dbReference type="InterPro" id="IPR011335">
    <property type="entry name" value="Restrct_endonuc-II-like"/>
</dbReference>
<dbReference type="Pfam" id="PF04471">
    <property type="entry name" value="Mrr_cat"/>
    <property type="match status" value="1"/>
</dbReference>
<dbReference type="GO" id="GO:0015666">
    <property type="term" value="F:restriction endodeoxyribonuclease activity"/>
    <property type="evidence" value="ECO:0007669"/>
    <property type="project" value="TreeGrafter"/>
</dbReference>
<dbReference type="RefSeq" id="WP_021053256.1">
    <property type="nucleotide sequence ID" value="NZ_KE356561.1"/>
</dbReference>
<dbReference type="InterPro" id="IPR052906">
    <property type="entry name" value="Type_IV_Methyl-Rstrct_Enzyme"/>
</dbReference>
<proteinExistence type="predicted"/>
<evidence type="ECO:0000313" key="2">
    <source>
        <dbReference type="EMBL" id="ERG93762.1"/>
    </source>
</evidence>
<keyword evidence="2" id="KW-0255">Endonuclease</keyword>
<keyword evidence="2" id="KW-0540">Nuclease</keyword>
<dbReference type="InterPro" id="IPR011856">
    <property type="entry name" value="tRNA_endonuc-like_dom_sf"/>
</dbReference>
<sequence length="138" mass="15265">MQADLRYSLSKLSLDELEELATLVKNLNAGVWRREHFGEFTPIEFEHLVASLYESQGYDTQVSQATNDKGTDVTARGKTETLAIQLKQYSQGNKIGRPTIQRLAGALDQVNASKGIVVTSSSFAKTAQSARVMKQAWD</sequence>
<dbReference type="AlphaFoldDB" id="U1PJC2"/>
<dbReference type="InterPro" id="IPR007560">
    <property type="entry name" value="Restrct_endonuc_IV_Mrr"/>
</dbReference>
<dbReference type="HOGENOM" id="CLU_1850596_0_0_2"/>
<gene>
    <name evidence="2" type="ORF">J07HQW2_00196</name>
</gene>
<evidence type="ECO:0000259" key="1">
    <source>
        <dbReference type="Pfam" id="PF04471"/>
    </source>
</evidence>
<dbReference type="SUPFAM" id="SSF52980">
    <property type="entry name" value="Restriction endonuclease-like"/>
    <property type="match status" value="1"/>
</dbReference>
<name>U1PJC2_9EURY</name>
<dbReference type="eggNOG" id="arCOG02782">
    <property type="taxonomic scope" value="Archaea"/>
</dbReference>
<dbReference type="STRING" id="1238425.J07HQW2_00196"/>
<dbReference type="PANTHER" id="PTHR30015">
    <property type="entry name" value="MRR RESTRICTION SYSTEM PROTEIN"/>
    <property type="match status" value="1"/>
</dbReference>
<dbReference type="GO" id="GO:0003677">
    <property type="term" value="F:DNA binding"/>
    <property type="evidence" value="ECO:0007669"/>
    <property type="project" value="InterPro"/>
</dbReference>
<dbReference type="GO" id="GO:0009307">
    <property type="term" value="P:DNA restriction-modification system"/>
    <property type="evidence" value="ECO:0007669"/>
    <property type="project" value="InterPro"/>
</dbReference>
<organism evidence="2 3">
    <name type="scientific">Haloquadratum walsbyi J07HQW2</name>
    <dbReference type="NCBI Taxonomy" id="1238425"/>
    <lineage>
        <taxon>Archaea</taxon>
        <taxon>Methanobacteriati</taxon>
        <taxon>Methanobacteriota</taxon>
        <taxon>Stenosarchaea group</taxon>
        <taxon>Halobacteria</taxon>
        <taxon>Halobacteriales</taxon>
        <taxon>Haloferacaceae</taxon>
        <taxon>Haloquadratum</taxon>
    </lineage>
</organism>
<accession>U1PJC2</accession>
<protein>
    <submittedName>
        <fullName evidence="2">Restriction endonuclease</fullName>
    </submittedName>
</protein>
<dbReference type="PANTHER" id="PTHR30015:SF7">
    <property type="entry name" value="TYPE IV METHYL-DIRECTED RESTRICTION ENZYME ECOKMRR"/>
    <property type="match status" value="1"/>
</dbReference>
<reference evidence="2 3" key="1">
    <citation type="journal article" date="2013" name="PLoS ONE">
        <title>Assembly-driven community genomics of a hypersaline microbial ecosystem.</title>
        <authorList>
            <person name="Podell S."/>
            <person name="Ugalde J.A."/>
            <person name="Narasingarao P."/>
            <person name="Banfield J.F."/>
            <person name="Heidelberg K.B."/>
            <person name="Allen E.E."/>
        </authorList>
    </citation>
    <scope>NUCLEOTIDE SEQUENCE [LARGE SCALE GENOMIC DNA]</scope>
    <source>
        <strain evidence="3">J07HQW2</strain>
    </source>
</reference>
<dbReference type="Gene3D" id="3.40.1350.10">
    <property type="match status" value="1"/>
</dbReference>
<feature type="domain" description="Restriction endonuclease type IV Mrr" evidence="1">
    <location>
        <begin position="39"/>
        <end position="129"/>
    </location>
</feature>
<evidence type="ECO:0000313" key="3">
    <source>
        <dbReference type="Proteomes" id="UP000030710"/>
    </source>
</evidence>
<dbReference type="EMBL" id="KE356561">
    <property type="protein sequence ID" value="ERG93762.1"/>
    <property type="molecule type" value="Genomic_DNA"/>
</dbReference>
<dbReference type="Proteomes" id="UP000030710">
    <property type="component" value="Unassembled WGS sequence"/>
</dbReference>
<keyword evidence="2" id="KW-0378">Hydrolase</keyword>